<proteinExistence type="predicted"/>
<name>A0A1H9H1Q8_9ACTN</name>
<dbReference type="RefSeq" id="WP_093660846.1">
    <property type="nucleotide sequence ID" value="NZ_FOET01000010.1"/>
</dbReference>
<organism evidence="1 2">
    <name type="scientific">Streptomyces radiopugnans</name>
    <dbReference type="NCBI Taxonomy" id="403935"/>
    <lineage>
        <taxon>Bacteria</taxon>
        <taxon>Bacillati</taxon>
        <taxon>Actinomycetota</taxon>
        <taxon>Actinomycetes</taxon>
        <taxon>Kitasatosporales</taxon>
        <taxon>Streptomycetaceae</taxon>
        <taxon>Streptomyces</taxon>
    </lineage>
</organism>
<dbReference type="Proteomes" id="UP000199055">
    <property type="component" value="Unassembled WGS sequence"/>
</dbReference>
<evidence type="ECO:0000313" key="1">
    <source>
        <dbReference type="EMBL" id="SEQ56304.1"/>
    </source>
</evidence>
<evidence type="ECO:0008006" key="3">
    <source>
        <dbReference type="Google" id="ProtNLM"/>
    </source>
</evidence>
<dbReference type="AlphaFoldDB" id="A0A1H9H1Q8"/>
<sequence length="87" mass="9958">MDPRDTTGHEEYSFACMHCGHGWERAYEIRHHTDLDGRPFVTYHDPVDGGRVPSPLTRPVCPNCESHVVRIMRAGQVYTTEHALPQE</sequence>
<reference evidence="1 2" key="1">
    <citation type="submission" date="2016-10" db="EMBL/GenBank/DDBJ databases">
        <authorList>
            <person name="de Groot N.N."/>
        </authorList>
    </citation>
    <scope>NUCLEOTIDE SEQUENCE [LARGE SCALE GENOMIC DNA]</scope>
    <source>
        <strain evidence="1 2">CGMCC 4.3519</strain>
    </source>
</reference>
<dbReference type="STRING" id="403935.SAMN05216481_11059"/>
<keyword evidence="2" id="KW-1185">Reference proteome</keyword>
<accession>A0A1H9H1Q8</accession>
<protein>
    <recommendedName>
        <fullName evidence="3">C2H2-type domain-containing protein</fullName>
    </recommendedName>
</protein>
<dbReference type="EMBL" id="FOET01000010">
    <property type="protein sequence ID" value="SEQ56304.1"/>
    <property type="molecule type" value="Genomic_DNA"/>
</dbReference>
<gene>
    <name evidence="1" type="ORF">SAMN05216481_11059</name>
</gene>
<evidence type="ECO:0000313" key="2">
    <source>
        <dbReference type="Proteomes" id="UP000199055"/>
    </source>
</evidence>